<evidence type="ECO:0000259" key="11">
    <source>
        <dbReference type="PROSITE" id="PS52004"/>
    </source>
</evidence>
<keyword evidence="2" id="KW-0597">Phosphoprotein</keyword>
<dbReference type="SMART" id="SM00823">
    <property type="entry name" value="PKS_PP"/>
    <property type="match status" value="1"/>
</dbReference>
<keyword evidence="6" id="KW-0511">Multifunctional enzyme</keyword>
<dbReference type="InterPro" id="IPR014043">
    <property type="entry name" value="Acyl_transferase_dom"/>
</dbReference>
<dbReference type="InterPro" id="IPR020807">
    <property type="entry name" value="PKS_DH"/>
</dbReference>
<gene>
    <name evidence="13" type="ORF">BK809_0007633</name>
</gene>
<dbReference type="SMART" id="SM00825">
    <property type="entry name" value="PKS_KS"/>
    <property type="match status" value="1"/>
</dbReference>
<feature type="region of interest" description="N-terminal hotdog fold" evidence="8">
    <location>
        <begin position="953"/>
        <end position="1081"/>
    </location>
</feature>
<dbReference type="GO" id="GO:0031177">
    <property type="term" value="F:phosphopantetheine binding"/>
    <property type="evidence" value="ECO:0007669"/>
    <property type="project" value="InterPro"/>
</dbReference>
<dbReference type="Proteomes" id="UP000190776">
    <property type="component" value="Unassembled WGS sequence"/>
</dbReference>
<dbReference type="InterPro" id="IPR042104">
    <property type="entry name" value="PKS_dehydratase_sf"/>
</dbReference>
<evidence type="ECO:0000256" key="1">
    <source>
        <dbReference type="ARBA" id="ARBA00022450"/>
    </source>
</evidence>
<dbReference type="InterPro" id="IPR001227">
    <property type="entry name" value="Ac_transferase_dom_sf"/>
</dbReference>
<accession>A0A1S8BJ99</accession>
<evidence type="ECO:0000256" key="9">
    <source>
        <dbReference type="SAM" id="MobiDB-lite"/>
    </source>
</evidence>
<dbReference type="Pfam" id="PF21089">
    <property type="entry name" value="PKS_DH_N"/>
    <property type="match status" value="1"/>
</dbReference>
<dbReference type="STRING" id="420778.A0A1S8BJ99"/>
<dbReference type="Pfam" id="PF13602">
    <property type="entry name" value="ADH_zinc_N_2"/>
    <property type="match status" value="1"/>
</dbReference>
<dbReference type="GO" id="GO:0004312">
    <property type="term" value="F:fatty acid synthase activity"/>
    <property type="evidence" value="ECO:0007669"/>
    <property type="project" value="TreeGrafter"/>
</dbReference>
<dbReference type="InterPro" id="IPR014031">
    <property type="entry name" value="Ketoacyl_synth_C"/>
</dbReference>
<dbReference type="PANTHER" id="PTHR43775">
    <property type="entry name" value="FATTY ACID SYNTHASE"/>
    <property type="match status" value="1"/>
</dbReference>
<dbReference type="InterPro" id="IPR049900">
    <property type="entry name" value="PKS_mFAS_DH"/>
</dbReference>
<evidence type="ECO:0000256" key="7">
    <source>
        <dbReference type="ARBA" id="ARBA00023315"/>
    </source>
</evidence>
<feature type="active site" description="Proton acceptor; for dehydratase activity" evidence="8">
    <location>
        <position position="983"/>
    </location>
</feature>
<dbReference type="GO" id="GO:0006633">
    <property type="term" value="P:fatty acid biosynthetic process"/>
    <property type="evidence" value="ECO:0007669"/>
    <property type="project" value="InterPro"/>
</dbReference>
<dbReference type="Pfam" id="PF08242">
    <property type="entry name" value="Methyltransf_12"/>
    <property type="match status" value="1"/>
</dbReference>
<keyword evidence="4" id="KW-0521">NADP</keyword>
<dbReference type="GO" id="GO:0004315">
    <property type="term" value="F:3-oxoacyl-[acyl-carrier-protein] synthase activity"/>
    <property type="evidence" value="ECO:0007669"/>
    <property type="project" value="InterPro"/>
</dbReference>
<dbReference type="PROSITE" id="PS50075">
    <property type="entry name" value="CARRIER"/>
    <property type="match status" value="1"/>
</dbReference>
<feature type="compositionally biased region" description="Polar residues" evidence="9">
    <location>
        <begin position="455"/>
        <end position="476"/>
    </location>
</feature>
<keyword evidence="5" id="KW-0560">Oxidoreductase</keyword>
<dbReference type="SUPFAM" id="SSF53901">
    <property type="entry name" value="Thiolase-like"/>
    <property type="match status" value="1"/>
</dbReference>
<dbReference type="Pfam" id="PF00109">
    <property type="entry name" value="ketoacyl-synt"/>
    <property type="match status" value="1"/>
</dbReference>
<dbReference type="Gene3D" id="3.40.366.10">
    <property type="entry name" value="Malonyl-Coenzyme A Acyl Carrier Protein, domain 2"/>
    <property type="match status" value="1"/>
</dbReference>
<dbReference type="CDD" id="cd00833">
    <property type="entry name" value="PKS"/>
    <property type="match status" value="1"/>
</dbReference>
<dbReference type="InterPro" id="IPR011032">
    <property type="entry name" value="GroES-like_sf"/>
</dbReference>
<feature type="active site" description="Proton donor; for dehydratase activity" evidence="8">
    <location>
        <position position="1172"/>
    </location>
</feature>
<dbReference type="InterPro" id="IPR020841">
    <property type="entry name" value="PKS_Beta-ketoAc_synthase_dom"/>
</dbReference>
<dbReference type="InterPro" id="IPR036291">
    <property type="entry name" value="NAD(P)-bd_dom_sf"/>
</dbReference>
<dbReference type="GO" id="GO:0016491">
    <property type="term" value="F:oxidoreductase activity"/>
    <property type="evidence" value="ECO:0007669"/>
    <property type="project" value="UniProtKB-KW"/>
</dbReference>
<evidence type="ECO:0000259" key="10">
    <source>
        <dbReference type="PROSITE" id="PS50075"/>
    </source>
</evidence>
<dbReference type="InterPro" id="IPR016035">
    <property type="entry name" value="Acyl_Trfase/lysoPLipase"/>
</dbReference>
<dbReference type="Pfam" id="PF00550">
    <property type="entry name" value="PP-binding"/>
    <property type="match status" value="1"/>
</dbReference>
<comment type="caution">
    <text evidence="13">The sequence shown here is derived from an EMBL/GenBank/DDBJ whole genome shotgun (WGS) entry which is preliminary data.</text>
</comment>
<evidence type="ECO:0000256" key="2">
    <source>
        <dbReference type="ARBA" id="ARBA00022553"/>
    </source>
</evidence>
<dbReference type="Gene3D" id="3.10.129.110">
    <property type="entry name" value="Polyketide synthase dehydratase"/>
    <property type="match status" value="1"/>
</dbReference>
<dbReference type="SUPFAM" id="SSF50129">
    <property type="entry name" value="GroES-like"/>
    <property type="match status" value="1"/>
</dbReference>
<dbReference type="InterPro" id="IPR029063">
    <property type="entry name" value="SAM-dependent_MTases_sf"/>
</dbReference>
<evidence type="ECO:0000256" key="6">
    <source>
        <dbReference type="ARBA" id="ARBA00023268"/>
    </source>
</evidence>
<dbReference type="Gene3D" id="3.90.180.10">
    <property type="entry name" value="Medium-chain alcohol dehydrogenases, catalytic domain"/>
    <property type="match status" value="1"/>
</dbReference>
<feature type="region of interest" description="C-terminal hotdog fold" evidence="8">
    <location>
        <begin position="1105"/>
        <end position="1263"/>
    </location>
</feature>
<dbReference type="InterPro" id="IPR050091">
    <property type="entry name" value="PKS_NRPS_Biosynth_Enz"/>
</dbReference>
<dbReference type="SUPFAM" id="SSF53335">
    <property type="entry name" value="S-adenosyl-L-methionine-dependent methyltransferases"/>
    <property type="match status" value="1"/>
</dbReference>
<dbReference type="InterPro" id="IPR020806">
    <property type="entry name" value="PKS_PP-bd"/>
</dbReference>
<keyword evidence="3" id="KW-0808">Transferase</keyword>
<reference evidence="13 14" key="1">
    <citation type="submission" date="2017-01" db="EMBL/GenBank/DDBJ databases">
        <title>Draft genome sequence of Diplodia seriata F98.1, a fungal species involved in grapevine trunk diseases.</title>
        <authorList>
            <person name="Robert-Siegwald G."/>
            <person name="Vallet J."/>
            <person name="Abou-Mansour E."/>
            <person name="Xu J."/>
            <person name="Rey P."/>
            <person name="Bertsch C."/>
            <person name="Rego C."/>
            <person name="Larignon P."/>
            <person name="Fontaine F."/>
            <person name="Lebrun M.-H."/>
        </authorList>
    </citation>
    <scope>NUCLEOTIDE SEQUENCE [LARGE SCALE GENOMIC DNA]</scope>
    <source>
        <strain evidence="13 14">F98.1</strain>
    </source>
</reference>
<dbReference type="SUPFAM" id="SSF47336">
    <property type="entry name" value="ACP-like"/>
    <property type="match status" value="1"/>
</dbReference>
<sequence length="2536" mass="269285">MDIAIIGMGARLPGDASTPEGFWDLLTKARSALTEAPKSRYNAEAFYHPDPDRAGTATTTKAHFLSQDPGVFDAPFFSITPAEAKAIDPQQRLLLEVSYEALENAGLRIESLKGTKTSCYAGSFTGDYRDLTMHDNEGHGLYTATGTHTSLVANRVSWFYDLAGPSVTMDTACSASLTAFHLACQGMRNGESELSLVAGTHLILGPDSTLLLGAGRILSPQGTSKAFDHRADGYGRGEGVGVVVLKPLQAALRDGDTIRAVVLGSAANHNGRTPSPSQPSSDAQMALIRTAYEQAGIEPARCGFVEAHGTGTAVGDPLETRAIAETLGKDRTTDLYVGSAKTNIGHLESAAGMAGLIKCILVVEKGIVPPNLWRWLICVSLTDLLQVPTAPVPWPGSGLRIASVNSFGFGGANAHVIIGDAYHFLHERGLSGLHRTELHPAVVPTNGVNGHANGINGSANGTSGHANGVNGSTGSTPPHPKLLVLSAQDKQGPERLGTQLSAYLSNPSHPSSILSDLAHTLSRRRSRLLWKSFATASSLPAAQTALSHPSRAVRSALRPRLAFVFTGQGAQWHAMGAELFAHYEPFRASIARSDATLRALGCPWTIRDELSRPADSTRVNDAQLSQPLCVALQVALVDLLAHFGVRPSAVVGHSSGEMGAAYGAGALSQKAAVALAWWRGVYAARVEQAKDLDGTMLAVRAGGDAVRPRLDGLRRGMAVVGCFNSPRNCTVSGDREALEELRALLEAEGVGATPLKVGVAYHSPHMRRIADEYREAVASAVKEAGPPPETGTVPFFSSVTGKLLPPAELGASYWVDNLVSSVNFTGAVQSMIRSARDGAVDGAAAFVDAFVEVGPHSALRTYLNEICAAESVPASIPYSTVLRRNFSAVDSLLTAAGELWCLGADVDVERVNLTDEGARMLTDLKPYPFNHSSSYWAESAITKQYRFRQQPRTDHLGVRFDGSVTPQWRNFLKLRENPWLEHHKVKSEIVYPTAGLVVMPIEAIKQLADPNEQIAAFELRDLTLNDPLRILDEERGAEVMTQVKPSTTGPWADFAVVSRSEDGDWSKPHCQGKVRATYQSQITAAAQTELRWEQKKLGELYNKATIDCDRPEDAFYETLESAGCEYGPSFRNLSSLYLGDRAGRGIARVPDTKSLMPCNFEYPTVIHPATLDSFLQMAFPALTESGAALNASSTASPVAVDRVYLSADVAFSPGKEFDVFSRGKKTGGATQDVSVYALQSSSPAPAVAIEGMRIAGGTEGVESSPSLCFDTLWREDVNLLNQEQVADAIFSRAEPDPFDSEHYAMLDIVALPYIQDAVDWLQHAGKQHAPADGFLQLFYAWMVDKLRENAGLVADAAALRTKAETAVVELQNTEAGAVTVELIHRVGENLKGIMSGEVEPLEVMLKNGLLYEYYRVGLGTSFNSNVAEYMGMLAHKGAGQLRILEIGGGTGGTTRRILDAIRTPGVASYVFTDVSPGFLGNAATNFARDAGVMQFKTLNIEEDPAAQGFAPESFDVLVCANVLHATCRIRDTLARCRSLLKRDGRLVLAELTDNPVFMGLMMGPLPGWWLGEDDGRHGGPIITAKEWDAALKDAGFTGVDIHIRGDKNARDGLSPTALIVSTRKDERPGTSNKPELRMLVDDSADAKRIADTLQRRLAADGEEASVLTWGSSSVLSASDVRDCYCVCLGGLRRADKKLNELLASAAGVCWVSQDAGSSNPQPSSLPSAAVGEGKVTTVDLDPTASAVDDAVPTLHRLLTELLVSNPDAPTETAYAIRNGVAHIPRLALNDAAVPAQGQQDTIQLSQTTEPLHLAVQSPGSLAFSPSTTLSSPLPPTHIEFRIAFAGVNARDASAFSTSSPTTTTTTLGHGCSGTVTRVGSGVTSLKPGDAVAALTPSRSIATHARVPATHAVPLPDGVALADGAAWVLPYATAWHALVQVARLRKGESVLVCGGAAGGVGQAAVVLAQALGAEVYVAVGSEEKRGLMVREYGIPEERVFGGRDAGALGKKVRRVTGGARVDVVLSSAVGEAREVAWRECLADLGRFVDIVVGTGDSDGVDALPLRKNRSYFRVDLYELVKKESKALESIMDGVSELVRSGAVETAKPLSIYGAGKIETVLGYMQTGEHMGKTVIDMSTDDQVKYTPQPPRLTLHPDATYVLAGGFAAGAGRELARWLVSRGAQHLLILSESATSHTIDEGHAHSLRDDHGIQAAAIFADGPSSLDKAIQSVPKPIKGVIIGDMNQKSQHPAVAFYDLHTALRAAPVDFFIRLFSGTNTSGAAALPPNRSRSSTKNLTVTLGLGTSLPGTPPLRAVEAAIEAALVRDSDTATGTLTIISPPPPAAHSATATIDADPHLHPARLGPLKQHVHRLLAAATTTTATSSDPTATETLSAGLARVTNASSSDSPPTAAAVASLVSSHLRARMARLMMVPADEVDPQRPLAAYGVDSLVAAELRNWLVKETGVNVAVTRLTRGNVAMVEVAWEVARERVGERREVVVVNGGGGAKKMWWNRLDYVCVCVCVLVRGCCDSSSSS</sequence>
<dbReference type="InterPro" id="IPR036736">
    <property type="entry name" value="ACP-like_sf"/>
</dbReference>
<dbReference type="Pfam" id="PF02801">
    <property type="entry name" value="Ketoacyl-synt_C"/>
    <property type="match status" value="1"/>
</dbReference>
<dbReference type="InterPro" id="IPR013217">
    <property type="entry name" value="Methyltransf_12"/>
</dbReference>
<dbReference type="InterPro" id="IPR013154">
    <property type="entry name" value="ADH-like_N"/>
</dbReference>
<dbReference type="PROSITE" id="PS52019">
    <property type="entry name" value="PKS_MFAS_DH"/>
    <property type="match status" value="1"/>
</dbReference>
<keyword evidence="1" id="KW-0596">Phosphopantetheine</keyword>
<dbReference type="Gene3D" id="3.30.70.3290">
    <property type="match status" value="1"/>
</dbReference>
<evidence type="ECO:0000256" key="5">
    <source>
        <dbReference type="ARBA" id="ARBA00023002"/>
    </source>
</evidence>
<dbReference type="GO" id="GO:0044550">
    <property type="term" value="P:secondary metabolite biosynthetic process"/>
    <property type="evidence" value="ECO:0007669"/>
    <property type="project" value="UniProtKB-ARBA"/>
</dbReference>
<dbReference type="Pfam" id="PF00698">
    <property type="entry name" value="Acyl_transf_1"/>
    <property type="match status" value="1"/>
</dbReference>
<evidence type="ECO:0000256" key="8">
    <source>
        <dbReference type="PROSITE-ProRule" id="PRU01363"/>
    </source>
</evidence>
<dbReference type="InterPro" id="IPR049552">
    <property type="entry name" value="PKS_DH_N"/>
</dbReference>
<dbReference type="SMART" id="SM00826">
    <property type="entry name" value="PKS_DH"/>
    <property type="match status" value="1"/>
</dbReference>
<dbReference type="Pfam" id="PF14765">
    <property type="entry name" value="PS-DH"/>
    <property type="match status" value="1"/>
</dbReference>
<dbReference type="Gene3D" id="3.40.50.720">
    <property type="entry name" value="NAD(P)-binding Rossmann-like Domain"/>
    <property type="match status" value="1"/>
</dbReference>
<dbReference type="PROSITE" id="PS52004">
    <property type="entry name" value="KS3_2"/>
    <property type="match status" value="1"/>
</dbReference>
<dbReference type="SMART" id="SM00827">
    <property type="entry name" value="PKS_AT"/>
    <property type="match status" value="1"/>
</dbReference>
<dbReference type="InterPro" id="IPR049551">
    <property type="entry name" value="PKS_DH_C"/>
</dbReference>
<dbReference type="Gene3D" id="1.10.1200.10">
    <property type="entry name" value="ACP-like"/>
    <property type="match status" value="1"/>
</dbReference>
<proteinExistence type="predicted"/>
<feature type="domain" description="Carrier" evidence="10">
    <location>
        <begin position="2408"/>
        <end position="2492"/>
    </location>
</feature>
<dbReference type="SUPFAM" id="SSF55048">
    <property type="entry name" value="Probable ACP-binding domain of malonyl-CoA ACP transacylase"/>
    <property type="match status" value="1"/>
</dbReference>
<dbReference type="InterPro" id="IPR016039">
    <property type="entry name" value="Thiolase-like"/>
</dbReference>
<dbReference type="InterPro" id="IPR014030">
    <property type="entry name" value="Ketoacyl_synth_N"/>
</dbReference>
<dbReference type="SUPFAM" id="SSF51735">
    <property type="entry name" value="NAD(P)-binding Rossmann-fold domains"/>
    <property type="match status" value="1"/>
</dbReference>
<name>A0A1S8BJ99_9PEZI</name>
<evidence type="ECO:0000256" key="3">
    <source>
        <dbReference type="ARBA" id="ARBA00022679"/>
    </source>
</evidence>
<dbReference type="Gene3D" id="3.40.50.150">
    <property type="entry name" value="Vaccinia Virus protein VP39"/>
    <property type="match status" value="1"/>
</dbReference>
<protein>
    <submittedName>
        <fullName evidence="13">Lovastatin nonaketide synthase</fullName>
    </submittedName>
</protein>
<dbReference type="EMBL" id="MSZU01000076">
    <property type="protein sequence ID" value="OMP87546.1"/>
    <property type="molecule type" value="Genomic_DNA"/>
</dbReference>
<organism evidence="13 14">
    <name type="scientific">Diplodia seriata</name>
    <dbReference type="NCBI Taxonomy" id="420778"/>
    <lineage>
        <taxon>Eukaryota</taxon>
        <taxon>Fungi</taxon>
        <taxon>Dikarya</taxon>
        <taxon>Ascomycota</taxon>
        <taxon>Pezizomycotina</taxon>
        <taxon>Dothideomycetes</taxon>
        <taxon>Dothideomycetes incertae sedis</taxon>
        <taxon>Botryosphaeriales</taxon>
        <taxon>Botryosphaeriaceae</taxon>
        <taxon>Diplodia</taxon>
    </lineage>
</organism>
<dbReference type="InterPro" id="IPR020843">
    <property type="entry name" value="ER"/>
</dbReference>
<evidence type="ECO:0000313" key="14">
    <source>
        <dbReference type="Proteomes" id="UP000190776"/>
    </source>
</evidence>
<dbReference type="InterPro" id="IPR013968">
    <property type="entry name" value="PKS_KR"/>
</dbReference>
<feature type="domain" description="PKS/mFAS DH" evidence="12">
    <location>
        <begin position="953"/>
        <end position="1263"/>
    </location>
</feature>
<feature type="domain" description="Ketosynthase family 3 (KS3)" evidence="11">
    <location>
        <begin position="1"/>
        <end position="420"/>
    </location>
</feature>
<dbReference type="InterPro" id="IPR009081">
    <property type="entry name" value="PP-bd_ACP"/>
</dbReference>
<dbReference type="InterPro" id="IPR018201">
    <property type="entry name" value="Ketoacyl_synth_AS"/>
</dbReference>
<dbReference type="Pfam" id="PF08659">
    <property type="entry name" value="KR"/>
    <property type="match status" value="1"/>
</dbReference>
<feature type="region of interest" description="Disordered" evidence="9">
    <location>
        <begin position="452"/>
        <end position="482"/>
    </location>
</feature>
<dbReference type="PROSITE" id="PS00012">
    <property type="entry name" value="PHOSPHOPANTETHEINE"/>
    <property type="match status" value="1"/>
</dbReference>
<evidence type="ECO:0000259" key="12">
    <source>
        <dbReference type="PROSITE" id="PS52019"/>
    </source>
</evidence>
<keyword evidence="7" id="KW-0012">Acyltransferase</keyword>
<dbReference type="InterPro" id="IPR032821">
    <property type="entry name" value="PKS_assoc"/>
</dbReference>
<dbReference type="Gene3D" id="3.40.47.10">
    <property type="match status" value="1"/>
</dbReference>
<evidence type="ECO:0000313" key="13">
    <source>
        <dbReference type="EMBL" id="OMP87546.1"/>
    </source>
</evidence>
<dbReference type="SUPFAM" id="SSF52151">
    <property type="entry name" value="FabD/lysophospholipase-like"/>
    <property type="match status" value="1"/>
</dbReference>
<dbReference type="PANTHER" id="PTHR43775:SF29">
    <property type="entry name" value="ASPERFURANONE POLYKETIDE SYNTHASE AFOG-RELATED"/>
    <property type="match status" value="1"/>
</dbReference>
<dbReference type="Pfam" id="PF16197">
    <property type="entry name" value="KAsynt_C_assoc"/>
    <property type="match status" value="1"/>
</dbReference>
<dbReference type="Pfam" id="PF08240">
    <property type="entry name" value="ADH_N"/>
    <property type="match status" value="1"/>
</dbReference>
<dbReference type="PROSITE" id="PS00606">
    <property type="entry name" value="KS3_1"/>
    <property type="match status" value="1"/>
</dbReference>
<dbReference type="OrthoDB" id="329835at2759"/>
<dbReference type="SMART" id="SM00829">
    <property type="entry name" value="PKS_ER"/>
    <property type="match status" value="1"/>
</dbReference>
<dbReference type="CDD" id="cd02440">
    <property type="entry name" value="AdoMet_MTases"/>
    <property type="match status" value="1"/>
</dbReference>
<evidence type="ECO:0000256" key="4">
    <source>
        <dbReference type="ARBA" id="ARBA00022857"/>
    </source>
</evidence>
<dbReference type="InterPro" id="IPR016036">
    <property type="entry name" value="Malonyl_transacylase_ACP-bd"/>
</dbReference>
<dbReference type="InterPro" id="IPR006162">
    <property type="entry name" value="Ppantetheine_attach_site"/>
</dbReference>
<dbReference type="CDD" id="cd05195">
    <property type="entry name" value="enoyl_red"/>
    <property type="match status" value="1"/>
</dbReference>